<dbReference type="InterPro" id="IPR019446">
    <property type="entry name" value="BMT5-like"/>
</dbReference>
<dbReference type="GO" id="GO:0070475">
    <property type="term" value="P:rRNA base methylation"/>
    <property type="evidence" value="ECO:0007669"/>
    <property type="project" value="InterPro"/>
</dbReference>
<dbReference type="InterPro" id="IPR027417">
    <property type="entry name" value="P-loop_NTPase"/>
</dbReference>
<evidence type="ECO:0008006" key="9">
    <source>
        <dbReference type="Google" id="ProtNLM"/>
    </source>
</evidence>
<dbReference type="NCBIfam" id="TIGR02729">
    <property type="entry name" value="Obg_CgtA"/>
    <property type="match status" value="1"/>
</dbReference>
<accession>A0AA39FKJ5</accession>
<gene>
    <name evidence="7" type="ORF">PV328_009047</name>
</gene>
<reference evidence="7" key="1">
    <citation type="journal article" date="2023" name="bioRxiv">
        <title>Scaffold-level genome assemblies of two parasitoid biocontrol wasps reveal the parthenogenesis mechanism and an associated novel virus.</title>
        <authorList>
            <person name="Inwood S."/>
            <person name="Skelly J."/>
            <person name="Guhlin J."/>
            <person name="Harrop T."/>
            <person name="Goldson S."/>
            <person name="Dearden P."/>
        </authorList>
    </citation>
    <scope>NUCLEOTIDE SEQUENCE</scope>
    <source>
        <strain evidence="7">Irish</strain>
        <tissue evidence="7">Whole body</tissue>
    </source>
</reference>
<protein>
    <recommendedName>
        <fullName evidence="9">GTP-binding protein 5</fullName>
    </recommendedName>
</protein>
<evidence type="ECO:0000256" key="1">
    <source>
        <dbReference type="ARBA" id="ARBA00007699"/>
    </source>
</evidence>
<dbReference type="GO" id="GO:0070042">
    <property type="term" value="F:rRNA (uridine-N3-)-methyltransferase activity"/>
    <property type="evidence" value="ECO:0007669"/>
    <property type="project" value="InterPro"/>
</dbReference>
<dbReference type="GO" id="GO:0005525">
    <property type="term" value="F:GTP binding"/>
    <property type="evidence" value="ECO:0007669"/>
    <property type="project" value="UniProtKB-KW"/>
</dbReference>
<feature type="domain" description="OBG-type G" evidence="5">
    <location>
        <begin position="551"/>
        <end position="716"/>
    </location>
</feature>
<dbReference type="EMBL" id="JAQQBS010000003">
    <property type="protein sequence ID" value="KAK0171300.1"/>
    <property type="molecule type" value="Genomic_DNA"/>
</dbReference>
<dbReference type="SUPFAM" id="SSF82051">
    <property type="entry name" value="Obg GTP-binding protein N-terminal domain"/>
    <property type="match status" value="1"/>
</dbReference>
<keyword evidence="2" id="KW-0690">Ribosome biogenesis</keyword>
<evidence type="ECO:0000313" key="7">
    <source>
        <dbReference type="EMBL" id="KAK0171300.1"/>
    </source>
</evidence>
<dbReference type="CDD" id="cd01898">
    <property type="entry name" value="Obg"/>
    <property type="match status" value="1"/>
</dbReference>
<dbReference type="GO" id="GO:0003924">
    <property type="term" value="F:GTPase activity"/>
    <property type="evidence" value="ECO:0007669"/>
    <property type="project" value="InterPro"/>
</dbReference>
<evidence type="ECO:0000256" key="4">
    <source>
        <dbReference type="ARBA" id="ARBA00023134"/>
    </source>
</evidence>
<evidence type="ECO:0000256" key="2">
    <source>
        <dbReference type="ARBA" id="ARBA00022517"/>
    </source>
</evidence>
<dbReference type="NCBIfam" id="NF008956">
    <property type="entry name" value="PRK12299.1"/>
    <property type="match status" value="1"/>
</dbReference>
<dbReference type="PROSITE" id="PS51710">
    <property type="entry name" value="G_OBG"/>
    <property type="match status" value="1"/>
</dbReference>
<dbReference type="AlphaFoldDB" id="A0AA39FKJ5"/>
<dbReference type="GO" id="GO:0005739">
    <property type="term" value="C:mitochondrion"/>
    <property type="evidence" value="ECO:0007669"/>
    <property type="project" value="TreeGrafter"/>
</dbReference>
<dbReference type="Gene3D" id="3.30.70.380">
    <property type="entry name" value="Ferrodoxin-fold anticodon-binding domain"/>
    <property type="match status" value="1"/>
</dbReference>
<proteinExistence type="inferred from homology"/>
<feature type="domain" description="Obg" evidence="6">
    <location>
        <begin position="395"/>
        <end position="550"/>
    </location>
</feature>
<keyword evidence="3" id="KW-0547">Nucleotide-binding</keyword>
<evidence type="ECO:0000259" key="5">
    <source>
        <dbReference type="PROSITE" id="PS51710"/>
    </source>
</evidence>
<dbReference type="FunFam" id="2.70.210.12:FF:000001">
    <property type="entry name" value="GTPase Obg"/>
    <property type="match status" value="1"/>
</dbReference>
<evidence type="ECO:0000259" key="6">
    <source>
        <dbReference type="PROSITE" id="PS51883"/>
    </source>
</evidence>
<name>A0AA39FKJ5_9HYME</name>
<dbReference type="SUPFAM" id="SSF52540">
    <property type="entry name" value="P-loop containing nucleoside triphosphate hydrolases"/>
    <property type="match status" value="1"/>
</dbReference>
<dbReference type="PANTHER" id="PTHR11702">
    <property type="entry name" value="DEVELOPMENTALLY REGULATED GTP-BINDING PROTEIN-RELATED"/>
    <property type="match status" value="1"/>
</dbReference>
<dbReference type="InterPro" id="IPR014100">
    <property type="entry name" value="GTP-bd_Obg/CgtA"/>
</dbReference>
<sequence length="732" mass="82471">MRLSIFNENDKVLLLGEGNFSFSVSLLKHNLKIILISTCYEPVPISETAHENIKYLKNHGVCVLLGVDATKLPEHYQLNNLRFNKILFNFPHVCSKMRLDKNRELLRNFFISAEKLLEAKGQVLVSLCNGQGGTNMDKPQRKWDDSWKIKEMAAHGNFILTAVEPYVSNNFSNYTRTGYRGLDKQFNINEALVHIFINFGGPAITHFIPTSIVDEFAFNLSNPQWQDIIPLENKMFGPPIFQFDITFSVQSDFKTHILFIILYNNAGNIINNVEFLRSYQFPDSLKITRTYRISYHSDAIPLYRKRIIDIHQNIISHILEVNLNMQFLRQLSVFTLKNVMHKQSICNTITVLKKQKGIISYSYRRFHCSRCLYNEDSTATPLRRKKPRSASTADQYFVDMKQVKTIGGNGGDGAISFLRLYMNDRAGPDGGDGGHGGHVIFEVSSDVKDLVHFKPLINADHGEQGHNKDCHGKNANHTVIKVPIGTIVRNSNGDILADMDEEGMMFIAARGGAGGHGNAFFASDTQQAPKIAEIGAVGEENQYVLEIRSMAHVGLIGLPNAGKSTLLRAISRARPKVAPYPFTTVRPHLGMVLYDDYEQIAVADLPGLIEDSHKNRGLGIMFLKHAERCAALLFIIDLSSNAPWEQLETLKYEIEQFSTHLSQRPQLIIANKIDLPGAEENLNLLKQHVDAPIIPISAKMGTNVAVLLKQIRILYDKEVKLKKNETPIEDSM</sequence>
<dbReference type="Pfam" id="PF10354">
    <property type="entry name" value="BMT5-like"/>
    <property type="match status" value="1"/>
</dbReference>
<dbReference type="Gene3D" id="3.40.50.300">
    <property type="entry name" value="P-loop containing nucleotide triphosphate hydrolases"/>
    <property type="match status" value="1"/>
</dbReference>
<reference evidence="7" key="2">
    <citation type="submission" date="2023-03" db="EMBL/GenBank/DDBJ databases">
        <authorList>
            <person name="Inwood S.N."/>
            <person name="Skelly J.G."/>
            <person name="Guhlin J."/>
            <person name="Harrop T.W.R."/>
            <person name="Goldson S.G."/>
            <person name="Dearden P.K."/>
        </authorList>
    </citation>
    <scope>NUCLEOTIDE SEQUENCE</scope>
    <source>
        <strain evidence="7">Irish</strain>
        <tissue evidence="7">Whole body</tissue>
    </source>
</reference>
<dbReference type="GO" id="GO:0000287">
    <property type="term" value="F:magnesium ion binding"/>
    <property type="evidence" value="ECO:0007669"/>
    <property type="project" value="InterPro"/>
</dbReference>
<dbReference type="InterPro" id="IPR045086">
    <property type="entry name" value="OBG_GTPase"/>
</dbReference>
<comment type="similarity">
    <text evidence="1">Belongs to the TRAFAC class OBG-HflX-like GTPase superfamily. OBG GTPase family.</text>
</comment>
<evidence type="ECO:0000313" key="8">
    <source>
        <dbReference type="Proteomes" id="UP001168990"/>
    </source>
</evidence>
<dbReference type="InterPro" id="IPR036726">
    <property type="entry name" value="GTP1_OBG_dom_sf"/>
</dbReference>
<dbReference type="InterPro" id="IPR006169">
    <property type="entry name" value="GTP1_OBG_dom"/>
</dbReference>
<dbReference type="PROSITE" id="PS51883">
    <property type="entry name" value="OBG"/>
    <property type="match status" value="1"/>
</dbReference>
<keyword evidence="8" id="KW-1185">Reference proteome</keyword>
<dbReference type="PANTHER" id="PTHR11702:SF31">
    <property type="entry name" value="MITOCHONDRIAL RIBOSOME-ASSOCIATED GTPASE 2"/>
    <property type="match status" value="1"/>
</dbReference>
<dbReference type="HAMAP" id="MF_01454">
    <property type="entry name" value="GTPase_Obg"/>
    <property type="match status" value="1"/>
</dbReference>
<dbReference type="InterPro" id="IPR031167">
    <property type="entry name" value="G_OBG"/>
</dbReference>
<evidence type="ECO:0000256" key="3">
    <source>
        <dbReference type="ARBA" id="ARBA00022741"/>
    </source>
</evidence>
<dbReference type="Gene3D" id="2.70.210.12">
    <property type="entry name" value="GTP1/OBG domain"/>
    <property type="match status" value="1"/>
</dbReference>
<dbReference type="InterPro" id="IPR006073">
    <property type="entry name" value="GTP-bd"/>
</dbReference>
<dbReference type="Pfam" id="PF01926">
    <property type="entry name" value="MMR_HSR1"/>
    <property type="match status" value="1"/>
</dbReference>
<keyword evidence="4" id="KW-0342">GTP-binding</keyword>
<dbReference type="Proteomes" id="UP001168990">
    <property type="component" value="Unassembled WGS sequence"/>
</dbReference>
<organism evidence="7 8">
    <name type="scientific">Microctonus aethiopoides</name>
    <dbReference type="NCBI Taxonomy" id="144406"/>
    <lineage>
        <taxon>Eukaryota</taxon>
        <taxon>Metazoa</taxon>
        <taxon>Ecdysozoa</taxon>
        <taxon>Arthropoda</taxon>
        <taxon>Hexapoda</taxon>
        <taxon>Insecta</taxon>
        <taxon>Pterygota</taxon>
        <taxon>Neoptera</taxon>
        <taxon>Endopterygota</taxon>
        <taxon>Hymenoptera</taxon>
        <taxon>Apocrita</taxon>
        <taxon>Ichneumonoidea</taxon>
        <taxon>Braconidae</taxon>
        <taxon>Euphorinae</taxon>
        <taxon>Microctonus</taxon>
    </lineage>
</organism>
<dbReference type="InterPro" id="IPR036690">
    <property type="entry name" value="Fdx_antiC-bd_sf"/>
</dbReference>
<dbReference type="Pfam" id="PF01018">
    <property type="entry name" value="GTP1_OBG"/>
    <property type="match status" value="1"/>
</dbReference>
<comment type="caution">
    <text evidence="7">The sequence shown here is derived from an EMBL/GenBank/DDBJ whole genome shotgun (WGS) entry which is preliminary data.</text>
</comment>
<dbReference type="PRINTS" id="PR00326">
    <property type="entry name" value="GTP1OBG"/>
</dbReference>